<dbReference type="InterPro" id="IPR007372">
    <property type="entry name" value="Lipid/polyisoprenoid-bd_YceI"/>
</dbReference>
<dbReference type="Proteomes" id="UP001296967">
    <property type="component" value="Unassembled WGS sequence"/>
</dbReference>
<dbReference type="SMART" id="SM00867">
    <property type="entry name" value="YceI"/>
    <property type="match status" value="1"/>
</dbReference>
<dbReference type="InterPro" id="IPR036761">
    <property type="entry name" value="TTHA0802/YceI-like_sf"/>
</dbReference>
<sequence>MRHLLTALLATSLASASLGPALAADWTLDPERSHLSYVSIKSGHIGENNHFTELAGHIDDAGQVVVDTKLDSVETLVPIRNERMREILFKTMNYNDATLSAKVDPAAIDALQPGEMVEVVAESTLSLHGESQPLVLKMQAAKLDANTLMVASTEPVILDASNFGLSEGIEQLREIAGLESISRAVPVTFVMTFENASPAPEASAETASVETLEQYQAYRETIEAMSSEQKEAVAALFSPRP</sequence>
<dbReference type="AlphaFoldDB" id="A0AAJ0XHV7"/>
<dbReference type="Pfam" id="PF04264">
    <property type="entry name" value="YceI"/>
    <property type="match status" value="1"/>
</dbReference>
<gene>
    <name evidence="3" type="ORF">CCR82_15780</name>
</gene>
<feature type="domain" description="Lipid/polyisoprenoid-binding YceI-like" evidence="2">
    <location>
        <begin position="25"/>
        <end position="194"/>
    </location>
</feature>
<comment type="caution">
    <text evidence="3">The sequence shown here is derived from an EMBL/GenBank/DDBJ whole genome shotgun (WGS) entry which is preliminary data.</text>
</comment>
<keyword evidence="1" id="KW-0732">Signal</keyword>
<evidence type="ECO:0000313" key="4">
    <source>
        <dbReference type="Proteomes" id="UP001296967"/>
    </source>
</evidence>
<dbReference type="SUPFAM" id="SSF101874">
    <property type="entry name" value="YceI-like"/>
    <property type="match status" value="1"/>
</dbReference>
<feature type="chain" id="PRO_5042472162" description="Lipid/polyisoprenoid-binding YceI-like domain-containing protein" evidence="1">
    <location>
        <begin position="24"/>
        <end position="241"/>
    </location>
</feature>
<feature type="signal peptide" evidence="1">
    <location>
        <begin position="1"/>
        <end position="23"/>
    </location>
</feature>
<accession>A0AAJ0XHV7</accession>
<name>A0AAJ0XHV7_HALSE</name>
<proteinExistence type="predicted"/>
<dbReference type="Gene3D" id="2.40.128.110">
    <property type="entry name" value="Lipid/polyisoprenoid-binding, YceI-like"/>
    <property type="match status" value="1"/>
</dbReference>
<dbReference type="EMBL" id="NHSF01000072">
    <property type="protein sequence ID" value="MBK5931950.1"/>
    <property type="molecule type" value="Genomic_DNA"/>
</dbReference>
<reference evidence="3" key="1">
    <citation type="submission" date="2017-05" db="EMBL/GenBank/DDBJ databases">
        <authorList>
            <person name="Imhoff J.F."/>
            <person name="Rahn T."/>
            <person name="Kuenzel S."/>
            <person name="Neulinger S.C."/>
        </authorList>
    </citation>
    <scope>NUCLEOTIDE SEQUENCE</scope>
    <source>
        <strain evidence="3">DSM 4395</strain>
    </source>
</reference>
<protein>
    <recommendedName>
        <fullName evidence="2">Lipid/polyisoprenoid-binding YceI-like domain-containing protein</fullName>
    </recommendedName>
</protein>
<evidence type="ECO:0000256" key="1">
    <source>
        <dbReference type="SAM" id="SignalP"/>
    </source>
</evidence>
<organism evidence="3 4">
    <name type="scientific">Halochromatium salexigens</name>
    <name type="common">Chromatium salexigens</name>
    <dbReference type="NCBI Taxonomy" id="49447"/>
    <lineage>
        <taxon>Bacteria</taxon>
        <taxon>Pseudomonadati</taxon>
        <taxon>Pseudomonadota</taxon>
        <taxon>Gammaproteobacteria</taxon>
        <taxon>Chromatiales</taxon>
        <taxon>Chromatiaceae</taxon>
        <taxon>Halochromatium</taxon>
    </lineage>
</organism>
<reference evidence="3" key="2">
    <citation type="journal article" date="2020" name="Microorganisms">
        <title>Osmotic Adaptation and Compatible Solute Biosynthesis of Phototrophic Bacteria as Revealed from Genome Analyses.</title>
        <authorList>
            <person name="Imhoff J.F."/>
            <person name="Rahn T."/>
            <person name="Kunzel S."/>
            <person name="Keller A."/>
            <person name="Neulinger S.C."/>
        </authorList>
    </citation>
    <scope>NUCLEOTIDE SEQUENCE</scope>
    <source>
        <strain evidence="3">DSM 4395</strain>
    </source>
</reference>
<evidence type="ECO:0000313" key="3">
    <source>
        <dbReference type="EMBL" id="MBK5931950.1"/>
    </source>
</evidence>
<evidence type="ECO:0000259" key="2">
    <source>
        <dbReference type="SMART" id="SM00867"/>
    </source>
</evidence>
<keyword evidence="4" id="KW-1185">Reference proteome</keyword>
<dbReference type="RefSeq" id="WP_201246786.1">
    <property type="nucleotide sequence ID" value="NZ_NHSF01000072.1"/>
</dbReference>